<protein>
    <submittedName>
        <fullName evidence="4">AMPK1_CBM domain-containing protein</fullName>
    </submittedName>
</protein>
<evidence type="ECO:0000313" key="3">
    <source>
        <dbReference type="Proteomes" id="UP000278807"/>
    </source>
</evidence>
<keyword evidence="3" id="KW-1185">Reference proteome</keyword>
<proteinExistence type="predicted"/>
<dbReference type="EMBL" id="UZAE01013566">
    <property type="protein sequence ID" value="VDO10392.1"/>
    <property type="molecule type" value="Genomic_DNA"/>
</dbReference>
<feature type="compositionally biased region" description="Polar residues" evidence="1">
    <location>
        <begin position="39"/>
        <end position="50"/>
    </location>
</feature>
<name>A0A0R3TUI2_RODNA</name>
<feature type="compositionally biased region" description="Polar residues" evidence="1">
    <location>
        <begin position="16"/>
        <end position="28"/>
    </location>
</feature>
<sequence>MSLLNILEASRHKSSKVTSPISKSQNEGLTEASLEMETETSSGQPITQPSAPSPNFPTSATLPRQTLLEIDGTWERIWIPQYIVVGLHNGGLVVFNVNFNCWREKILTGGGFKEQKPKLSLQKPITPAVAEEVAEERKEMGPGSNSPTPPTNTEEGGSNDSTASVEAAEQAEIKSSEVDGDKSEEDEAVPDVSNSEKSPSP</sequence>
<evidence type="ECO:0000313" key="4">
    <source>
        <dbReference type="WBParaSite" id="HNAJ_0001142301-mRNA-1"/>
    </source>
</evidence>
<feature type="region of interest" description="Disordered" evidence="1">
    <location>
        <begin position="115"/>
        <end position="201"/>
    </location>
</feature>
<dbReference type="WBParaSite" id="HNAJ_0001142301-mRNA-1">
    <property type="protein sequence ID" value="HNAJ_0001142301-mRNA-1"/>
    <property type="gene ID" value="HNAJ_0001142301"/>
</dbReference>
<evidence type="ECO:0000313" key="2">
    <source>
        <dbReference type="EMBL" id="VDO10392.1"/>
    </source>
</evidence>
<feature type="compositionally biased region" description="Basic and acidic residues" evidence="1">
    <location>
        <begin position="171"/>
        <end position="181"/>
    </location>
</feature>
<reference evidence="2 3" key="2">
    <citation type="submission" date="2018-11" db="EMBL/GenBank/DDBJ databases">
        <authorList>
            <consortium name="Pathogen Informatics"/>
        </authorList>
    </citation>
    <scope>NUCLEOTIDE SEQUENCE [LARGE SCALE GENOMIC DNA]</scope>
</reference>
<evidence type="ECO:0000256" key="1">
    <source>
        <dbReference type="SAM" id="MobiDB-lite"/>
    </source>
</evidence>
<dbReference type="AlphaFoldDB" id="A0A0R3TUI2"/>
<feature type="region of interest" description="Disordered" evidence="1">
    <location>
        <begin position="9"/>
        <end position="60"/>
    </location>
</feature>
<accession>A0A0R3TUI2</accession>
<gene>
    <name evidence="2" type="ORF">HNAJ_LOCUS11413</name>
</gene>
<feature type="compositionally biased region" description="Low complexity" evidence="1">
    <location>
        <begin position="141"/>
        <end position="158"/>
    </location>
</feature>
<feature type="compositionally biased region" description="Polar residues" evidence="1">
    <location>
        <begin position="192"/>
        <end position="201"/>
    </location>
</feature>
<organism evidence="4">
    <name type="scientific">Rodentolepis nana</name>
    <name type="common">Dwarf tapeworm</name>
    <name type="synonym">Hymenolepis nana</name>
    <dbReference type="NCBI Taxonomy" id="102285"/>
    <lineage>
        <taxon>Eukaryota</taxon>
        <taxon>Metazoa</taxon>
        <taxon>Spiralia</taxon>
        <taxon>Lophotrochozoa</taxon>
        <taxon>Platyhelminthes</taxon>
        <taxon>Cestoda</taxon>
        <taxon>Eucestoda</taxon>
        <taxon>Cyclophyllidea</taxon>
        <taxon>Hymenolepididae</taxon>
        <taxon>Rodentolepis</taxon>
    </lineage>
</organism>
<dbReference type="Proteomes" id="UP000278807">
    <property type="component" value="Unassembled WGS sequence"/>
</dbReference>
<reference evidence="4" key="1">
    <citation type="submission" date="2017-02" db="UniProtKB">
        <authorList>
            <consortium name="WormBaseParasite"/>
        </authorList>
    </citation>
    <scope>IDENTIFICATION</scope>
</reference>